<organism evidence="1 2">
    <name type="scientific">Trichoglossum hirsutum</name>
    <dbReference type="NCBI Taxonomy" id="265104"/>
    <lineage>
        <taxon>Eukaryota</taxon>
        <taxon>Fungi</taxon>
        <taxon>Dikarya</taxon>
        <taxon>Ascomycota</taxon>
        <taxon>Pezizomycotina</taxon>
        <taxon>Geoglossomycetes</taxon>
        <taxon>Geoglossales</taxon>
        <taxon>Geoglossaceae</taxon>
        <taxon>Trichoglossum</taxon>
    </lineage>
</organism>
<accession>A0A9P8IBN6</accession>
<reference evidence="1" key="1">
    <citation type="submission" date="2021-03" db="EMBL/GenBank/DDBJ databases">
        <title>Comparative genomics and phylogenomic investigation of the class Geoglossomycetes provide insights into ecological specialization and systematics.</title>
        <authorList>
            <person name="Melie T."/>
            <person name="Pirro S."/>
            <person name="Miller A.N."/>
            <person name="Quandt A."/>
        </authorList>
    </citation>
    <scope>NUCLEOTIDE SEQUENCE</scope>
    <source>
        <strain evidence="1">CAQ_001_2017</strain>
    </source>
</reference>
<dbReference type="AlphaFoldDB" id="A0A9P8IBN6"/>
<dbReference type="EMBL" id="JAGHQM010003644">
    <property type="protein sequence ID" value="KAH0542487.1"/>
    <property type="molecule type" value="Genomic_DNA"/>
</dbReference>
<keyword evidence="2" id="KW-1185">Reference proteome</keyword>
<name>A0A9P8IBN6_9PEZI</name>
<feature type="non-terminal residue" evidence="1">
    <location>
        <position position="296"/>
    </location>
</feature>
<comment type="caution">
    <text evidence="1">The sequence shown here is derived from an EMBL/GenBank/DDBJ whole genome shotgun (WGS) entry which is preliminary data.</text>
</comment>
<protein>
    <submittedName>
        <fullName evidence="1">Uncharacterized protein</fullName>
    </submittedName>
</protein>
<sequence>MNLSTTTYTAADGRLNWSTAQAVHMVGVLLNWDRRGEQVEGFLKRGHDEWVKATVRPTNRRAWQTLAAEEQFAGNRSAELAAQAEHLTDMLAQHTADEHRCGGGKQRSPSAATVVVGRPRRLPCFTRRQNCSIFCRAHGIPFTLIPPTPLKFVSLAATLSRSPLFSDVSPEDVASMSRQLRSFLDVLMLVHVAPENTEIIRVAHNMCSAGGFCGDDDHLEETLVSCTKWEKISERLASPKPGLQVDPEIAERIYSNWADAYKFELCDEYEPYDDFEFCDENAMDRDDGKEKLECTD</sequence>
<proteinExistence type="predicted"/>
<gene>
    <name evidence="1" type="ORF">GP486_008637</name>
</gene>
<evidence type="ECO:0000313" key="2">
    <source>
        <dbReference type="Proteomes" id="UP000750711"/>
    </source>
</evidence>
<evidence type="ECO:0000313" key="1">
    <source>
        <dbReference type="EMBL" id="KAH0542487.1"/>
    </source>
</evidence>
<dbReference type="Proteomes" id="UP000750711">
    <property type="component" value="Unassembled WGS sequence"/>
</dbReference>